<evidence type="ECO:0000313" key="4">
    <source>
        <dbReference type="Proteomes" id="UP000392064"/>
    </source>
</evidence>
<protein>
    <submittedName>
        <fullName evidence="3">Methyltransferase domain-containing protein</fullName>
    </submittedName>
</protein>
<evidence type="ECO:0000256" key="1">
    <source>
        <dbReference type="SAM" id="MobiDB-lite"/>
    </source>
</evidence>
<dbReference type="EMBL" id="CP045737">
    <property type="protein sequence ID" value="QGG39973.1"/>
    <property type="molecule type" value="Genomic_DNA"/>
</dbReference>
<dbReference type="GO" id="GO:0032259">
    <property type="term" value="P:methylation"/>
    <property type="evidence" value="ECO:0007669"/>
    <property type="project" value="UniProtKB-KW"/>
</dbReference>
<proteinExistence type="predicted"/>
<dbReference type="InterPro" id="IPR013216">
    <property type="entry name" value="Methyltransf_11"/>
</dbReference>
<organism evidence="3 4">
    <name type="scientific">Aeromicrobium yanjiei</name>
    <dbReference type="NCBI Taxonomy" id="2662028"/>
    <lineage>
        <taxon>Bacteria</taxon>
        <taxon>Bacillati</taxon>
        <taxon>Actinomycetota</taxon>
        <taxon>Actinomycetes</taxon>
        <taxon>Propionibacteriales</taxon>
        <taxon>Nocardioidaceae</taxon>
        <taxon>Aeromicrobium</taxon>
    </lineage>
</organism>
<feature type="domain" description="Methyltransferase type 11" evidence="2">
    <location>
        <begin position="67"/>
        <end position="159"/>
    </location>
</feature>
<keyword evidence="3" id="KW-0808">Transferase</keyword>
<reference evidence="3 4" key="1">
    <citation type="submission" date="2019-11" db="EMBL/GenBank/DDBJ databases">
        <authorList>
            <person name="Li J."/>
        </authorList>
    </citation>
    <scope>NUCLEOTIDE SEQUENCE [LARGE SCALE GENOMIC DNA]</scope>
    <source>
        <strain evidence="3 4">MF47</strain>
    </source>
</reference>
<dbReference type="PANTHER" id="PTHR43861">
    <property type="entry name" value="TRANS-ACONITATE 2-METHYLTRANSFERASE-RELATED"/>
    <property type="match status" value="1"/>
</dbReference>
<keyword evidence="3" id="KW-0489">Methyltransferase</keyword>
<keyword evidence="4" id="KW-1185">Reference proteome</keyword>
<dbReference type="AlphaFoldDB" id="A0A5Q2MDP3"/>
<dbReference type="SUPFAM" id="SSF53335">
    <property type="entry name" value="S-adenosyl-L-methionine-dependent methyltransferases"/>
    <property type="match status" value="1"/>
</dbReference>
<dbReference type="Pfam" id="PF08241">
    <property type="entry name" value="Methyltransf_11"/>
    <property type="match status" value="1"/>
</dbReference>
<name>A0A5Q2MDP3_9ACTN</name>
<feature type="region of interest" description="Disordered" evidence="1">
    <location>
        <begin position="1"/>
        <end position="26"/>
    </location>
</feature>
<evidence type="ECO:0000259" key="2">
    <source>
        <dbReference type="Pfam" id="PF08241"/>
    </source>
</evidence>
<gene>
    <name evidence="3" type="ORF">GEV26_00485</name>
</gene>
<dbReference type="CDD" id="cd02440">
    <property type="entry name" value="AdoMet_MTases"/>
    <property type="match status" value="1"/>
</dbReference>
<dbReference type="InterPro" id="IPR029063">
    <property type="entry name" value="SAM-dependent_MTases_sf"/>
</dbReference>
<evidence type="ECO:0000313" key="3">
    <source>
        <dbReference type="EMBL" id="QGG39973.1"/>
    </source>
</evidence>
<dbReference type="Proteomes" id="UP000392064">
    <property type="component" value="Chromosome"/>
</dbReference>
<dbReference type="KEGG" id="aef:GEV26_00485"/>
<accession>A0A5Q2MDP3</accession>
<dbReference type="GO" id="GO:0008757">
    <property type="term" value="F:S-adenosylmethionine-dependent methyltransferase activity"/>
    <property type="evidence" value="ECO:0007669"/>
    <property type="project" value="InterPro"/>
</dbReference>
<dbReference type="Gene3D" id="3.40.50.150">
    <property type="entry name" value="Vaccinia Virus protein VP39"/>
    <property type="match status" value="1"/>
</dbReference>
<sequence>MVAKVSKVTDENPQQAHDSSAPKKVANQYERDYDYTKYWDNRDYENGAEQIAIRRLLKGNHYRKAADIGGGFGRLCLLLRTFADEVTLAEPAASQLEAAKKVLAGTDIKQVQMQADDLKFADGELDLVTMVRVMHHIPEPSAEFAEISRVLAPGGTAIIEVANYGHFKNRLRHKKEGTPLPTEPVDIRQTKADEPDAIAFVNHNIDTVVGQLAAAGLTLESKLSVSNLRSQKLKKALPKSVMLAAERISQKRLARNNFGPSIFLKLRKA</sequence>